<dbReference type="EMBL" id="CABVPU010000012">
    <property type="protein sequence ID" value="VWB76726.1"/>
    <property type="molecule type" value="Genomic_DNA"/>
</dbReference>
<accession>A0A6P2MD11</accession>
<evidence type="ECO:0000313" key="2">
    <source>
        <dbReference type="Proteomes" id="UP000494174"/>
    </source>
</evidence>
<sequence length="54" mass="5925">MPGGVMRLMLMSETVKSLHHDLRFAALQRRFGETRPNALRSASAGVLATGSERL</sequence>
<evidence type="ECO:0000313" key="1">
    <source>
        <dbReference type="EMBL" id="VWB76726.1"/>
    </source>
</evidence>
<name>A0A6P2MD11_BURL3</name>
<dbReference type="AlphaFoldDB" id="A0A6P2MD11"/>
<organism evidence="1 2">
    <name type="scientific">Burkholderia lata (strain ATCC 17760 / DSM 23089 / LMG 22485 / NCIMB 9086 / R18194 / 383)</name>
    <dbReference type="NCBI Taxonomy" id="482957"/>
    <lineage>
        <taxon>Bacteria</taxon>
        <taxon>Pseudomonadati</taxon>
        <taxon>Pseudomonadota</taxon>
        <taxon>Betaproteobacteria</taxon>
        <taxon>Burkholderiales</taxon>
        <taxon>Burkholderiaceae</taxon>
        <taxon>Burkholderia</taxon>
        <taxon>Burkholderia cepacia complex</taxon>
    </lineage>
</organism>
<dbReference type="Proteomes" id="UP000494174">
    <property type="component" value="Unassembled WGS sequence"/>
</dbReference>
<proteinExistence type="predicted"/>
<protein>
    <submittedName>
        <fullName evidence="1">Uncharacterized protein</fullName>
    </submittedName>
</protein>
<gene>
    <name evidence="1" type="ORF">BLA15945_03669</name>
</gene>
<reference evidence="1 2" key="1">
    <citation type="submission" date="2019-09" db="EMBL/GenBank/DDBJ databases">
        <authorList>
            <person name="Depoorter E."/>
        </authorList>
    </citation>
    <scope>NUCLEOTIDE SEQUENCE [LARGE SCALE GENOMIC DNA]</scope>
    <source>
        <strain evidence="1">R-15945</strain>
    </source>
</reference>